<sequence length="124" mass="13270">MSCRYLKREADKGKNGERGLNMDSVPAPQCIFYHNTRSDGTCLGCTVLATDGRIFERPSSSLGGPIYGELWGQSWTSTGGAAAEELFARAEWNLGSTQLPTVIIPIIGGHFSKALAQQAYEGAG</sequence>
<gene>
    <name evidence="1" type="ORF">CC78DRAFT_617789</name>
</gene>
<dbReference type="Proteomes" id="UP000800093">
    <property type="component" value="Unassembled WGS sequence"/>
</dbReference>
<proteinExistence type="predicted"/>
<comment type="caution">
    <text evidence="1">The sequence shown here is derived from an EMBL/GenBank/DDBJ whole genome shotgun (WGS) entry which is preliminary data.</text>
</comment>
<reference evidence="2" key="1">
    <citation type="journal article" date="2020" name="Stud. Mycol.">
        <title>101 Dothideomycetes genomes: A test case for predicting lifestyles and emergence of pathogens.</title>
        <authorList>
            <person name="Haridas S."/>
            <person name="Albert R."/>
            <person name="Binder M."/>
            <person name="Bloem J."/>
            <person name="LaButti K."/>
            <person name="Salamov A."/>
            <person name="Andreopoulos B."/>
            <person name="Baker S."/>
            <person name="Barry K."/>
            <person name="Bills G."/>
            <person name="Bluhm B."/>
            <person name="Cannon C."/>
            <person name="Castanera R."/>
            <person name="Culley D."/>
            <person name="Daum C."/>
            <person name="Ezra D."/>
            <person name="Gonzalez J."/>
            <person name="Henrissat B."/>
            <person name="Kuo A."/>
            <person name="Liang C."/>
            <person name="Lipzen A."/>
            <person name="Lutzoni F."/>
            <person name="Magnuson J."/>
            <person name="Mondo S."/>
            <person name="Nolan M."/>
            <person name="Ohm R."/>
            <person name="Pangilinan J."/>
            <person name="Park H.-J."/>
            <person name="Ramirez L."/>
            <person name="Alfaro M."/>
            <person name="Sun H."/>
            <person name="Tritt A."/>
            <person name="Yoshinaga Y."/>
            <person name="Zwiers L.-H."/>
            <person name="Turgeon B."/>
            <person name="Goodwin S."/>
            <person name="Spatafora J."/>
            <person name="Crous P."/>
            <person name="Grigoriev I."/>
        </authorList>
    </citation>
    <scope>NUCLEOTIDE SEQUENCE [LARGE SCALE GENOMIC DNA]</scope>
    <source>
        <strain evidence="2">CBS 304.66</strain>
    </source>
</reference>
<keyword evidence="2" id="KW-1185">Reference proteome</keyword>
<dbReference type="AlphaFoldDB" id="A0A9P4KC44"/>
<accession>A0A9P4KC44</accession>
<evidence type="ECO:0000313" key="2">
    <source>
        <dbReference type="Proteomes" id="UP000800093"/>
    </source>
</evidence>
<protein>
    <submittedName>
        <fullName evidence="1">Uncharacterized protein</fullName>
    </submittedName>
</protein>
<evidence type="ECO:0000313" key="1">
    <source>
        <dbReference type="EMBL" id="KAF2263359.1"/>
    </source>
</evidence>
<name>A0A9P4KC44_9PLEO</name>
<organism evidence="1 2">
    <name type="scientific">Lojkania enalia</name>
    <dbReference type="NCBI Taxonomy" id="147567"/>
    <lineage>
        <taxon>Eukaryota</taxon>
        <taxon>Fungi</taxon>
        <taxon>Dikarya</taxon>
        <taxon>Ascomycota</taxon>
        <taxon>Pezizomycotina</taxon>
        <taxon>Dothideomycetes</taxon>
        <taxon>Pleosporomycetidae</taxon>
        <taxon>Pleosporales</taxon>
        <taxon>Pleosporales incertae sedis</taxon>
        <taxon>Lojkania</taxon>
    </lineage>
</organism>
<dbReference type="EMBL" id="ML986627">
    <property type="protein sequence ID" value="KAF2263359.1"/>
    <property type="molecule type" value="Genomic_DNA"/>
</dbReference>